<dbReference type="Proteomes" id="UP000230292">
    <property type="component" value="Unassembled WGS sequence"/>
</dbReference>
<evidence type="ECO:0000313" key="6">
    <source>
        <dbReference type="Proteomes" id="UP000230292"/>
    </source>
</evidence>
<keyword evidence="2 3" id="KW-0694">RNA-binding</keyword>
<evidence type="ECO:0000256" key="4">
    <source>
        <dbReference type="SAM" id="MobiDB-lite"/>
    </source>
</evidence>
<organism evidence="5 6">
    <name type="scientific">Candidatus Kerfeldbacteria bacterium CG15_BIG_FIL_POST_REV_8_21_14_020_45_12</name>
    <dbReference type="NCBI Taxonomy" id="2014247"/>
    <lineage>
        <taxon>Bacteria</taxon>
        <taxon>Candidatus Kerfeldiibacteriota</taxon>
    </lineage>
</organism>
<dbReference type="CDD" id="cd09294">
    <property type="entry name" value="SmpB"/>
    <property type="match status" value="1"/>
</dbReference>
<protein>
    <recommendedName>
        <fullName evidence="3">SsrA-binding protein</fullName>
    </recommendedName>
    <alternativeName>
        <fullName evidence="3">Small protein B</fullName>
    </alternativeName>
</protein>
<proteinExistence type="inferred from homology"/>
<sequence>MKSIINREARSKYEYLQSWEAGLVLSGDEAKSIKAGGMNLKGAYVSTENGELWLQNAHVSPYQRMNLARGHDPERPRKLLLHRHQIDTIFGKLHEKGLTLIPEKVYSSAGLVKVQITLAKGLKKADKREKLKRRDLDRDSARLLRQGH</sequence>
<comment type="similarity">
    <text evidence="3">Belongs to the SmpB family.</text>
</comment>
<dbReference type="Pfam" id="PF01668">
    <property type="entry name" value="SmpB"/>
    <property type="match status" value="1"/>
</dbReference>
<dbReference type="GO" id="GO:0070929">
    <property type="term" value="P:trans-translation"/>
    <property type="evidence" value="ECO:0007669"/>
    <property type="project" value="UniProtKB-UniRule"/>
</dbReference>
<evidence type="ECO:0000256" key="2">
    <source>
        <dbReference type="ARBA" id="ARBA00022884"/>
    </source>
</evidence>
<feature type="region of interest" description="Disordered" evidence="4">
    <location>
        <begin position="127"/>
        <end position="148"/>
    </location>
</feature>
<dbReference type="GO" id="GO:0070930">
    <property type="term" value="P:trans-translation-dependent protein tagging"/>
    <property type="evidence" value="ECO:0007669"/>
    <property type="project" value="TreeGrafter"/>
</dbReference>
<dbReference type="NCBIfam" id="NF003843">
    <property type="entry name" value="PRK05422.1"/>
    <property type="match status" value="1"/>
</dbReference>
<keyword evidence="1 3" id="KW-0963">Cytoplasm</keyword>
<evidence type="ECO:0000256" key="1">
    <source>
        <dbReference type="ARBA" id="ARBA00022490"/>
    </source>
</evidence>
<evidence type="ECO:0000313" key="5">
    <source>
        <dbReference type="EMBL" id="PIW36606.1"/>
    </source>
</evidence>
<dbReference type="Gene3D" id="2.40.280.10">
    <property type="match status" value="1"/>
</dbReference>
<dbReference type="EMBL" id="PFGC01000046">
    <property type="protein sequence ID" value="PIW36606.1"/>
    <property type="molecule type" value="Genomic_DNA"/>
</dbReference>
<dbReference type="SUPFAM" id="SSF74982">
    <property type="entry name" value="Small protein B (SmpB)"/>
    <property type="match status" value="1"/>
</dbReference>
<evidence type="ECO:0000256" key="3">
    <source>
        <dbReference type="HAMAP-Rule" id="MF_00023"/>
    </source>
</evidence>
<dbReference type="InterPro" id="IPR023620">
    <property type="entry name" value="SmpB"/>
</dbReference>
<dbReference type="PANTHER" id="PTHR30308:SF2">
    <property type="entry name" value="SSRA-BINDING PROTEIN"/>
    <property type="match status" value="1"/>
</dbReference>
<accession>A0A2M7H2Z6</accession>
<dbReference type="AlphaFoldDB" id="A0A2M7H2Z6"/>
<reference evidence="5 6" key="1">
    <citation type="submission" date="2017-09" db="EMBL/GenBank/DDBJ databases">
        <title>Depth-based differentiation of microbial function through sediment-hosted aquifers and enrichment of novel symbionts in the deep terrestrial subsurface.</title>
        <authorList>
            <person name="Probst A.J."/>
            <person name="Ladd B."/>
            <person name="Jarett J.K."/>
            <person name="Geller-Mcgrath D.E."/>
            <person name="Sieber C.M."/>
            <person name="Emerson J.B."/>
            <person name="Anantharaman K."/>
            <person name="Thomas B.C."/>
            <person name="Malmstrom R."/>
            <person name="Stieglmeier M."/>
            <person name="Klingl A."/>
            <person name="Woyke T."/>
            <person name="Ryan C.M."/>
            <person name="Banfield J.F."/>
        </authorList>
    </citation>
    <scope>NUCLEOTIDE SEQUENCE [LARGE SCALE GENOMIC DNA]</scope>
    <source>
        <strain evidence="5">CG15_BIG_FIL_POST_REV_8_21_14_020_45_12</strain>
    </source>
</reference>
<comment type="caution">
    <text evidence="5">The sequence shown here is derived from an EMBL/GenBank/DDBJ whole genome shotgun (WGS) entry which is preliminary data.</text>
</comment>
<dbReference type="InterPro" id="IPR000037">
    <property type="entry name" value="SsrA-bd_prot"/>
</dbReference>
<dbReference type="PANTHER" id="PTHR30308">
    <property type="entry name" value="TMRNA-BINDING COMPONENT OF TRANS-TRANSLATION TAGGING COMPLEX"/>
    <property type="match status" value="1"/>
</dbReference>
<dbReference type="HAMAP" id="MF_00023">
    <property type="entry name" value="SmpB"/>
    <property type="match status" value="1"/>
</dbReference>
<dbReference type="GO" id="GO:0005829">
    <property type="term" value="C:cytosol"/>
    <property type="evidence" value="ECO:0007669"/>
    <property type="project" value="TreeGrafter"/>
</dbReference>
<gene>
    <name evidence="3" type="primary">smpB</name>
    <name evidence="5" type="ORF">COW24_04585</name>
</gene>
<comment type="subcellular location">
    <subcellularLocation>
        <location evidence="3">Cytoplasm</location>
    </subcellularLocation>
    <text evidence="3">The tmRNA-SmpB complex associates with stalled 70S ribosomes.</text>
</comment>
<comment type="function">
    <text evidence="3">Required for rescue of stalled ribosomes mediated by trans-translation. Binds to transfer-messenger RNA (tmRNA), required for stable association of tmRNA with ribosomes. tmRNA and SmpB together mimic tRNA shape, replacing the anticodon stem-loop with SmpB. tmRNA is encoded by the ssrA gene; the 2 termini fold to resemble tRNA(Ala) and it encodes a 'tag peptide', a short internal open reading frame. During trans-translation Ala-aminoacylated tmRNA acts like a tRNA, entering the A-site of stalled ribosomes, displacing the stalled mRNA. The ribosome then switches to translate the ORF on the tmRNA; the nascent peptide is terminated with the 'tag peptide' encoded by the tmRNA and targeted for degradation. The ribosome is freed to recommence translation, which seems to be the essential function of trans-translation.</text>
</comment>
<feature type="compositionally biased region" description="Basic and acidic residues" evidence="4">
    <location>
        <begin position="127"/>
        <end position="142"/>
    </location>
</feature>
<dbReference type="NCBIfam" id="TIGR00086">
    <property type="entry name" value="smpB"/>
    <property type="match status" value="1"/>
</dbReference>
<name>A0A2M7H2Z6_9BACT</name>
<dbReference type="GO" id="GO:0003723">
    <property type="term" value="F:RNA binding"/>
    <property type="evidence" value="ECO:0007669"/>
    <property type="project" value="UniProtKB-UniRule"/>
</dbReference>